<proteinExistence type="predicted"/>
<gene>
    <name evidence="2" type="ORF">KIPB_007718</name>
</gene>
<protein>
    <submittedName>
        <fullName evidence="2">Uncharacterized protein</fullName>
    </submittedName>
</protein>
<evidence type="ECO:0000313" key="2">
    <source>
        <dbReference type="EMBL" id="GIQ85957.1"/>
    </source>
</evidence>
<feature type="non-terminal residue" evidence="2">
    <location>
        <position position="1"/>
    </location>
</feature>
<sequence length="111" mass="12321">MGRLTDAKRSQKERQASRRSASQSMPEMPTGQDLRIVFPEHYGPWYDIELPSAKPRGMLSSLYIGEMKHTAELAYNNAARDMLGGGIFTRAWLDNIGKSGAFGDKLAALTM</sequence>
<feature type="compositionally biased region" description="Basic and acidic residues" evidence="1">
    <location>
        <begin position="1"/>
        <end position="16"/>
    </location>
</feature>
<reference evidence="2 3" key="1">
    <citation type="journal article" date="2018" name="PLoS ONE">
        <title>The draft genome of Kipferlia bialata reveals reductive genome evolution in fornicate parasites.</title>
        <authorList>
            <person name="Tanifuji G."/>
            <person name="Takabayashi S."/>
            <person name="Kume K."/>
            <person name="Takagi M."/>
            <person name="Nakayama T."/>
            <person name="Kamikawa R."/>
            <person name="Inagaki Y."/>
            <person name="Hashimoto T."/>
        </authorList>
    </citation>
    <scope>NUCLEOTIDE SEQUENCE [LARGE SCALE GENOMIC DNA]</scope>
    <source>
        <strain evidence="2">NY0173</strain>
    </source>
</reference>
<evidence type="ECO:0000256" key="1">
    <source>
        <dbReference type="SAM" id="MobiDB-lite"/>
    </source>
</evidence>
<organism evidence="2 3">
    <name type="scientific">Kipferlia bialata</name>
    <dbReference type="NCBI Taxonomy" id="797122"/>
    <lineage>
        <taxon>Eukaryota</taxon>
        <taxon>Metamonada</taxon>
        <taxon>Carpediemonas-like organisms</taxon>
        <taxon>Kipferlia</taxon>
    </lineage>
</organism>
<accession>A0A9K3D0N3</accession>
<dbReference type="EMBL" id="BDIP01002230">
    <property type="protein sequence ID" value="GIQ85957.1"/>
    <property type="molecule type" value="Genomic_DNA"/>
</dbReference>
<keyword evidence="3" id="KW-1185">Reference proteome</keyword>
<comment type="caution">
    <text evidence="2">The sequence shown here is derived from an EMBL/GenBank/DDBJ whole genome shotgun (WGS) entry which is preliminary data.</text>
</comment>
<name>A0A9K3D0N3_9EUKA</name>
<dbReference type="Proteomes" id="UP000265618">
    <property type="component" value="Unassembled WGS sequence"/>
</dbReference>
<feature type="region of interest" description="Disordered" evidence="1">
    <location>
        <begin position="1"/>
        <end position="33"/>
    </location>
</feature>
<evidence type="ECO:0000313" key="3">
    <source>
        <dbReference type="Proteomes" id="UP000265618"/>
    </source>
</evidence>
<dbReference type="AlphaFoldDB" id="A0A9K3D0N3"/>